<dbReference type="CDD" id="cd21173">
    <property type="entry name" value="NucC-like"/>
    <property type="match status" value="1"/>
</dbReference>
<reference evidence="3" key="1">
    <citation type="submission" date="2021-02" db="EMBL/GenBank/DDBJ databases">
        <title>Genome-Resolved Metagenomics of a Microbial Community Performing Photosynthetic Biological Nutrient Removal.</title>
        <authorList>
            <person name="Mcdaniel E.A."/>
        </authorList>
    </citation>
    <scope>NUCLEOTIDE SEQUENCE</scope>
    <source>
        <strain evidence="3">UWPOB_OBS1</strain>
    </source>
</reference>
<evidence type="ECO:0000313" key="4">
    <source>
        <dbReference type="Proteomes" id="UP000664277"/>
    </source>
</evidence>
<dbReference type="InterPro" id="IPR046537">
    <property type="entry name" value="DUF6602"/>
</dbReference>
<evidence type="ECO:0000259" key="2">
    <source>
        <dbReference type="Pfam" id="PF20247"/>
    </source>
</evidence>
<organism evidence="3 4">
    <name type="scientific">Candidatus Obscuribacter phosphatis</name>
    <dbReference type="NCBI Taxonomy" id="1906157"/>
    <lineage>
        <taxon>Bacteria</taxon>
        <taxon>Bacillati</taxon>
        <taxon>Candidatus Melainabacteria</taxon>
        <taxon>Candidatus Obscuribacterales</taxon>
        <taxon>Candidatus Obscuribacteraceae</taxon>
        <taxon>Candidatus Obscuribacter</taxon>
    </lineage>
</organism>
<name>A0A8J7TJN9_9BACT</name>
<dbReference type="Proteomes" id="UP000664277">
    <property type="component" value="Unassembled WGS sequence"/>
</dbReference>
<protein>
    <recommendedName>
        <fullName evidence="2">DUF6602 domain-containing protein</fullName>
    </recommendedName>
</protein>
<evidence type="ECO:0000313" key="3">
    <source>
        <dbReference type="EMBL" id="MBN8658765.1"/>
    </source>
</evidence>
<comment type="caution">
    <text evidence="3">The sequence shown here is derived from an EMBL/GenBank/DDBJ whole genome shotgun (WGS) entry which is preliminary data.</text>
</comment>
<dbReference type="Pfam" id="PF20247">
    <property type="entry name" value="DUF6602"/>
    <property type="match status" value="1"/>
</dbReference>
<dbReference type="EMBL" id="JAFLCK010000001">
    <property type="protein sequence ID" value="MBN8658765.1"/>
    <property type="molecule type" value="Genomic_DNA"/>
</dbReference>
<feature type="domain" description="DUF6602" evidence="2">
    <location>
        <begin position="30"/>
        <end position="127"/>
    </location>
</feature>
<accession>A0A8J7TJN9</accession>
<gene>
    <name evidence="3" type="ORF">J0M35_00260</name>
</gene>
<sequence length="343" mass="38366">MMKINAKLTQEARILLEARESCHDLHGMGDIDASGDEVEKPCRDFLQRWLSRRLAITHGQIVDQSLNVSDQLDVVIADKLAAPPLYTSASETQYIPFESVYAVGELKATYTLSGVRDFCKKLRKLREDLSRKVVAGDELQIGDTTISGLRFGKPGRPPSNQLYSFYLALGTETDLMNRISRQSLSELYEEEWPDVPSCIMVLPQTAIVPMNLKLQGEHVVGSAPLLLPRSADYYAPDESYDAYWTAFATNLTSKEEIATLNLCLLLSALITHIQSSQLAPPQLFDYLKHAVQLENSRLVVLGPIVRQSDENVQTYATDEKEETSESKDTQENKDAEEGNQDAH</sequence>
<evidence type="ECO:0000256" key="1">
    <source>
        <dbReference type="SAM" id="MobiDB-lite"/>
    </source>
</evidence>
<feature type="compositionally biased region" description="Basic and acidic residues" evidence="1">
    <location>
        <begin position="323"/>
        <end position="343"/>
    </location>
</feature>
<feature type="region of interest" description="Disordered" evidence="1">
    <location>
        <begin position="310"/>
        <end position="343"/>
    </location>
</feature>
<dbReference type="AlphaFoldDB" id="A0A8J7TJN9"/>
<proteinExistence type="predicted"/>